<feature type="compositionally biased region" description="Polar residues" evidence="1">
    <location>
        <begin position="138"/>
        <end position="157"/>
    </location>
</feature>
<comment type="caution">
    <text evidence="2">The sequence shown here is derived from an EMBL/GenBank/DDBJ whole genome shotgun (WGS) entry which is preliminary data.</text>
</comment>
<organism evidence="2 3">
    <name type="scientific">Schizothecium vesticola</name>
    <dbReference type="NCBI Taxonomy" id="314040"/>
    <lineage>
        <taxon>Eukaryota</taxon>
        <taxon>Fungi</taxon>
        <taxon>Dikarya</taxon>
        <taxon>Ascomycota</taxon>
        <taxon>Pezizomycotina</taxon>
        <taxon>Sordariomycetes</taxon>
        <taxon>Sordariomycetidae</taxon>
        <taxon>Sordariales</taxon>
        <taxon>Schizotheciaceae</taxon>
        <taxon>Schizothecium</taxon>
    </lineage>
</organism>
<reference evidence="2" key="1">
    <citation type="submission" date="2023-06" db="EMBL/GenBank/DDBJ databases">
        <title>Genome-scale phylogeny and comparative genomics of the fungal order Sordariales.</title>
        <authorList>
            <consortium name="Lawrence Berkeley National Laboratory"/>
            <person name="Hensen N."/>
            <person name="Bonometti L."/>
            <person name="Westerberg I."/>
            <person name="Brannstrom I.O."/>
            <person name="Guillou S."/>
            <person name="Cros-Aarteil S."/>
            <person name="Calhoun S."/>
            <person name="Haridas S."/>
            <person name="Kuo A."/>
            <person name="Mondo S."/>
            <person name="Pangilinan J."/>
            <person name="Riley R."/>
            <person name="LaButti K."/>
            <person name="Andreopoulos B."/>
            <person name="Lipzen A."/>
            <person name="Chen C."/>
            <person name="Yanf M."/>
            <person name="Daum C."/>
            <person name="Ng V."/>
            <person name="Clum A."/>
            <person name="Steindorff A."/>
            <person name="Ohm R."/>
            <person name="Martin F."/>
            <person name="Silar P."/>
            <person name="Natvig D."/>
            <person name="Lalanne C."/>
            <person name="Gautier V."/>
            <person name="Ament-velasquez S.L."/>
            <person name="Kruys A."/>
            <person name="Hutchinson M.I."/>
            <person name="Powell A.J."/>
            <person name="Barry K."/>
            <person name="Miller A.N."/>
            <person name="Grigoriev I.V."/>
            <person name="Debuchy R."/>
            <person name="Gladieux P."/>
            <person name="Thoren M.H."/>
            <person name="Johannesson H."/>
        </authorList>
    </citation>
    <scope>NUCLEOTIDE SEQUENCE</scope>
    <source>
        <strain evidence="2">SMH3187-1</strain>
    </source>
</reference>
<dbReference type="AlphaFoldDB" id="A0AA40K5G8"/>
<keyword evidence="3" id="KW-1185">Reference proteome</keyword>
<sequence>MAGRRQFHGTLVALLRKRVVGDTSPVQSGVCPSQPGRKSVSPSYQNGKRGVSTRRRDDLGRRQEWMWHFLSISESVLVLHDRGESDGDDGGLRDLSLYTPQAAGRIQRCYADEVRLSRTRFAPVADCLHFLDDGPSSSWRFQSTQRQPTLPTAQSRVQAGPKTARRCALGTRQAVAVRENNVMASPSLGSNR</sequence>
<proteinExistence type="predicted"/>
<gene>
    <name evidence="2" type="ORF">B0T18DRAFT_391076</name>
</gene>
<feature type="region of interest" description="Disordered" evidence="1">
    <location>
        <begin position="23"/>
        <end position="57"/>
    </location>
</feature>
<evidence type="ECO:0000256" key="1">
    <source>
        <dbReference type="SAM" id="MobiDB-lite"/>
    </source>
</evidence>
<name>A0AA40K5G8_9PEZI</name>
<feature type="region of interest" description="Disordered" evidence="1">
    <location>
        <begin position="138"/>
        <end position="165"/>
    </location>
</feature>
<protein>
    <submittedName>
        <fullName evidence="2">Uncharacterized protein</fullName>
    </submittedName>
</protein>
<evidence type="ECO:0000313" key="3">
    <source>
        <dbReference type="Proteomes" id="UP001172155"/>
    </source>
</evidence>
<dbReference type="EMBL" id="JAUKUD010000004">
    <property type="protein sequence ID" value="KAK0746671.1"/>
    <property type="molecule type" value="Genomic_DNA"/>
</dbReference>
<accession>A0AA40K5G8</accession>
<evidence type="ECO:0000313" key="2">
    <source>
        <dbReference type="EMBL" id="KAK0746671.1"/>
    </source>
</evidence>
<dbReference type="Proteomes" id="UP001172155">
    <property type="component" value="Unassembled WGS sequence"/>
</dbReference>